<dbReference type="InterPro" id="IPR024047">
    <property type="entry name" value="MM3350-like_sf"/>
</dbReference>
<name>A0A933LQQ1_UNCTE</name>
<evidence type="ECO:0000259" key="1">
    <source>
        <dbReference type="Pfam" id="PF07929"/>
    </source>
</evidence>
<feature type="domain" description="Plasmid pRiA4b Orf3-like" evidence="1">
    <location>
        <begin position="63"/>
        <end position="159"/>
    </location>
</feature>
<dbReference type="AlphaFoldDB" id="A0A933LQQ1"/>
<dbReference type="Proteomes" id="UP000772181">
    <property type="component" value="Unassembled WGS sequence"/>
</dbReference>
<proteinExistence type="predicted"/>
<accession>A0A933LQQ1</accession>
<organism evidence="2 3">
    <name type="scientific">Tectimicrobiota bacterium</name>
    <dbReference type="NCBI Taxonomy" id="2528274"/>
    <lineage>
        <taxon>Bacteria</taxon>
        <taxon>Pseudomonadati</taxon>
        <taxon>Nitrospinota/Tectimicrobiota group</taxon>
        <taxon>Candidatus Tectimicrobiota</taxon>
    </lineage>
</organism>
<sequence length="234" mass="26157">MKKKEHSDKPSMPGTCDLCHATLPKITVTTHLESCVMQQATSGKQPITARSRKTRIFRILVEGSYQPQYWMHIEIPAALSLLKLDDFLRSTWLECCGHLSAFKIDGVSYMEEGPEELDTERMNVSLGRVLSPGMKFDYEYDFGSTTELQLKVVSEREGEFKGESAKILARNDPPFIPCDSCGKNNAAVICTECDSESIGGWLCDECAKEHECDEEMRLPVVNSPRTGVCGYDGQ</sequence>
<reference evidence="2" key="1">
    <citation type="submission" date="2020-07" db="EMBL/GenBank/DDBJ databases">
        <title>Huge and variable diversity of episymbiotic CPR bacteria and DPANN archaea in groundwater ecosystems.</title>
        <authorList>
            <person name="He C.Y."/>
            <person name="Keren R."/>
            <person name="Whittaker M."/>
            <person name="Farag I.F."/>
            <person name="Doudna J."/>
            <person name="Cate J.H.D."/>
            <person name="Banfield J.F."/>
        </authorList>
    </citation>
    <scope>NUCLEOTIDE SEQUENCE</scope>
    <source>
        <strain evidence="2">NC_groundwater_1482_Ag_S-0.65um_47_24</strain>
    </source>
</reference>
<comment type="caution">
    <text evidence="2">The sequence shown here is derived from an EMBL/GenBank/DDBJ whole genome shotgun (WGS) entry which is preliminary data.</text>
</comment>
<dbReference type="CDD" id="cd19757">
    <property type="entry name" value="Bbox1"/>
    <property type="match status" value="1"/>
</dbReference>
<dbReference type="SUPFAM" id="SSF159941">
    <property type="entry name" value="MM3350-like"/>
    <property type="match status" value="1"/>
</dbReference>
<evidence type="ECO:0000313" key="2">
    <source>
        <dbReference type="EMBL" id="MBI4595949.1"/>
    </source>
</evidence>
<dbReference type="EMBL" id="JACQWF010000274">
    <property type="protein sequence ID" value="MBI4595949.1"/>
    <property type="molecule type" value="Genomic_DNA"/>
</dbReference>
<gene>
    <name evidence="2" type="ORF">HY730_06170</name>
</gene>
<dbReference type="Pfam" id="PF07929">
    <property type="entry name" value="PRiA4_ORF3"/>
    <property type="match status" value="1"/>
</dbReference>
<dbReference type="InterPro" id="IPR012912">
    <property type="entry name" value="Plasmid_pRiA4b_Orf3-like"/>
</dbReference>
<evidence type="ECO:0000313" key="3">
    <source>
        <dbReference type="Proteomes" id="UP000772181"/>
    </source>
</evidence>
<protein>
    <recommendedName>
        <fullName evidence="1">Plasmid pRiA4b Orf3-like domain-containing protein</fullName>
    </recommendedName>
</protein>
<dbReference type="Gene3D" id="3.10.290.30">
    <property type="entry name" value="MM3350-like"/>
    <property type="match status" value="1"/>
</dbReference>